<dbReference type="InterPro" id="IPR056424">
    <property type="entry name" value="Beta-prop_GEMI5_2nd"/>
</dbReference>
<dbReference type="SMART" id="SM00320">
    <property type="entry name" value="WD40"/>
    <property type="match status" value="5"/>
</dbReference>
<dbReference type="Proteomes" id="UP001627154">
    <property type="component" value="Unassembled WGS sequence"/>
</dbReference>
<dbReference type="InterPro" id="IPR052640">
    <property type="entry name" value="Gemin-5"/>
</dbReference>
<dbReference type="Pfam" id="PF00400">
    <property type="entry name" value="WD40"/>
    <property type="match status" value="1"/>
</dbReference>
<keyword evidence="3" id="KW-1185">Reference proteome</keyword>
<protein>
    <recommendedName>
        <fullName evidence="1">Gem-associated protein 5 second beta-propeller domain-containing protein</fullName>
    </recommendedName>
</protein>
<dbReference type="Gene3D" id="2.130.10.10">
    <property type="entry name" value="YVTN repeat-like/Quinoprotein amine dehydrogenase"/>
    <property type="match status" value="2"/>
</dbReference>
<sequence>MNEVILPPSPNSRKSSILACADDGTVCWGAKKIIVVAKPDKEYGSMNYFFIHEADTKIVTTLAFLPISKDGILRLVSGGDNVLRIWNLNNFTKEQENRELDESDSVVAVDCFKQNAHLIACVSKSQYLIIWNILLNSTKLINLGEVRATCLSCCPHNSYIVSIGTRCGLIYVVDIQGSDMPCGELVSWEYSVEVKKVTSNLIHNKHSKLIYCIAALVDNTYETNENGQVENLRTTNNIKSIWTVSRDNQIICCNLTNNQTCFDYIITSQKGYASCLDTSPIDTTQIAMGVSDLFVRRWDFSKTHETTFIPQMLNMGRLGEASALAWHPEKPNILAFGTYTGYIGVFDIDSENSFTSYMYYRNDVVHSIGWGPAPDIHDFALYACVNKKLIYYNREKINDALTSVKTKNCTEFNWKSDKSLLAVGFSDGVVPQCMYYANPLEF</sequence>
<reference evidence="2 3" key="1">
    <citation type="journal article" date="2024" name="bioRxiv">
        <title>A reference genome for Trichogramma kaykai: A tiny desert-dwelling parasitoid wasp with competing sex-ratio distorters.</title>
        <authorList>
            <person name="Culotta J."/>
            <person name="Lindsey A.R."/>
        </authorList>
    </citation>
    <scope>NUCLEOTIDE SEQUENCE [LARGE SCALE GENOMIC DNA]</scope>
    <source>
        <strain evidence="2 3">KSX58</strain>
    </source>
</reference>
<gene>
    <name evidence="2" type="ORF">TKK_019157</name>
</gene>
<evidence type="ECO:0000313" key="3">
    <source>
        <dbReference type="Proteomes" id="UP001627154"/>
    </source>
</evidence>
<name>A0ABD2VX53_9HYME</name>
<dbReference type="InterPro" id="IPR036322">
    <property type="entry name" value="WD40_repeat_dom_sf"/>
</dbReference>
<dbReference type="EMBL" id="JBJJXI010000159">
    <property type="protein sequence ID" value="KAL3385158.1"/>
    <property type="molecule type" value="Genomic_DNA"/>
</dbReference>
<proteinExistence type="predicted"/>
<evidence type="ECO:0000313" key="2">
    <source>
        <dbReference type="EMBL" id="KAL3385158.1"/>
    </source>
</evidence>
<dbReference type="Pfam" id="PF23775">
    <property type="entry name" value="Beta-prop_RIG_2nd"/>
    <property type="match status" value="1"/>
</dbReference>
<dbReference type="InterPro" id="IPR001680">
    <property type="entry name" value="WD40_rpt"/>
</dbReference>
<dbReference type="PANTHER" id="PTHR46362">
    <property type="entry name" value="GEM-ASSOCIATED PROTEIN 5"/>
    <property type="match status" value="1"/>
</dbReference>
<dbReference type="PANTHER" id="PTHR46362:SF1">
    <property type="entry name" value="GEM-ASSOCIATED PROTEIN 5"/>
    <property type="match status" value="1"/>
</dbReference>
<comment type="caution">
    <text evidence="2">The sequence shown here is derived from an EMBL/GenBank/DDBJ whole genome shotgun (WGS) entry which is preliminary data.</text>
</comment>
<dbReference type="SUPFAM" id="SSF50978">
    <property type="entry name" value="WD40 repeat-like"/>
    <property type="match status" value="1"/>
</dbReference>
<evidence type="ECO:0000259" key="1">
    <source>
        <dbReference type="Pfam" id="PF23775"/>
    </source>
</evidence>
<dbReference type="AlphaFoldDB" id="A0ABD2VX53"/>
<dbReference type="InterPro" id="IPR015943">
    <property type="entry name" value="WD40/YVTN_repeat-like_dom_sf"/>
</dbReference>
<accession>A0ABD2VX53</accession>
<feature type="domain" description="Gem-associated protein 5 second beta-propeller" evidence="1">
    <location>
        <begin position="280"/>
        <end position="431"/>
    </location>
</feature>
<organism evidence="2 3">
    <name type="scientific">Trichogramma kaykai</name>
    <dbReference type="NCBI Taxonomy" id="54128"/>
    <lineage>
        <taxon>Eukaryota</taxon>
        <taxon>Metazoa</taxon>
        <taxon>Ecdysozoa</taxon>
        <taxon>Arthropoda</taxon>
        <taxon>Hexapoda</taxon>
        <taxon>Insecta</taxon>
        <taxon>Pterygota</taxon>
        <taxon>Neoptera</taxon>
        <taxon>Endopterygota</taxon>
        <taxon>Hymenoptera</taxon>
        <taxon>Apocrita</taxon>
        <taxon>Proctotrupomorpha</taxon>
        <taxon>Chalcidoidea</taxon>
        <taxon>Trichogrammatidae</taxon>
        <taxon>Trichogramma</taxon>
    </lineage>
</organism>